<proteinExistence type="predicted"/>
<accession>A0AC59ZTQ1</accession>
<dbReference type="Proteomes" id="UP001162501">
    <property type="component" value="Chromosome 4"/>
</dbReference>
<reference evidence="1" key="1">
    <citation type="submission" date="2023-05" db="EMBL/GenBank/DDBJ databases">
        <authorList>
            <consortium name="ELIXIR-Norway"/>
        </authorList>
    </citation>
    <scope>NUCLEOTIDE SEQUENCE</scope>
</reference>
<sequence length="99" mass="10515">MVGVPSPGDWLFLGLKANVESAGSTPSSASKAQPVVSFREAQGHARSAREGELCQDGAAHGRMMLKGELPLFPRCTEISLGSLKCPFLYGQEGVRLLLD</sequence>
<dbReference type="EMBL" id="OX596088">
    <property type="protein sequence ID" value="CAN0507520.1"/>
    <property type="molecule type" value="Genomic_DNA"/>
</dbReference>
<name>A0AC59ZTQ1_RANTA</name>
<evidence type="ECO:0000313" key="1">
    <source>
        <dbReference type="EMBL" id="CAN0507520.1"/>
    </source>
</evidence>
<reference evidence="1" key="2">
    <citation type="submission" date="2025-03" db="EMBL/GenBank/DDBJ databases">
        <authorList>
            <consortium name="ELIXIR-Norway"/>
            <consortium name="Elixir Norway"/>
        </authorList>
    </citation>
    <scope>NUCLEOTIDE SEQUENCE</scope>
</reference>
<gene>
    <name evidence="1" type="ORF">MRATA1EN22A_LOCUS22730</name>
</gene>
<evidence type="ECO:0000313" key="2">
    <source>
        <dbReference type="Proteomes" id="UP001162501"/>
    </source>
</evidence>
<organism evidence="1 2">
    <name type="scientific">Rangifer tarandus platyrhynchus</name>
    <name type="common">Svalbard reindeer</name>
    <dbReference type="NCBI Taxonomy" id="3082113"/>
    <lineage>
        <taxon>Eukaryota</taxon>
        <taxon>Metazoa</taxon>
        <taxon>Chordata</taxon>
        <taxon>Craniata</taxon>
        <taxon>Vertebrata</taxon>
        <taxon>Euteleostomi</taxon>
        <taxon>Mammalia</taxon>
        <taxon>Eutheria</taxon>
        <taxon>Laurasiatheria</taxon>
        <taxon>Artiodactyla</taxon>
        <taxon>Ruminantia</taxon>
        <taxon>Pecora</taxon>
        <taxon>Cervidae</taxon>
        <taxon>Odocoileinae</taxon>
        <taxon>Rangifer</taxon>
    </lineage>
</organism>
<protein>
    <submittedName>
        <fullName evidence="1">Uncharacterized protein</fullName>
    </submittedName>
</protein>